<name>A0A0P7YGD6_SCLFO</name>
<feature type="domain" description="PDZ" evidence="1">
    <location>
        <begin position="1"/>
        <end position="81"/>
    </location>
</feature>
<dbReference type="InterPro" id="IPR001478">
    <property type="entry name" value="PDZ"/>
</dbReference>
<comment type="caution">
    <text evidence="2">The sequence shown here is derived from an EMBL/GenBank/DDBJ whole genome shotgun (WGS) entry which is preliminary data.</text>
</comment>
<dbReference type="Proteomes" id="UP000034805">
    <property type="component" value="Unassembled WGS sequence"/>
</dbReference>
<accession>A0A0P7YGD6</accession>
<feature type="non-terminal residue" evidence="2">
    <location>
        <position position="1"/>
    </location>
</feature>
<protein>
    <recommendedName>
        <fullName evidence="1">PDZ domain-containing protein</fullName>
    </recommendedName>
</protein>
<dbReference type="CDD" id="cd06676">
    <property type="entry name" value="PDZ13_MUPP1-like"/>
    <property type="match status" value="1"/>
</dbReference>
<evidence type="ECO:0000259" key="1">
    <source>
        <dbReference type="PROSITE" id="PS50106"/>
    </source>
</evidence>
<dbReference type="SUPFAM" id="SSF50156">
    <property type="entry name" value="PDZ domain-like"/>
    <property type="match status" value="2"/>
</dbReference>
<evidence type="ECO:0000313" key="3">
    <source>
        <dbReference type="Proteomes" id="UP000034805"/>
    </source>
</evidence>
<sequence>GPTNSLGISVAGGVGSSLGDVPIFVATMHPAGLAAQSQALEVGDQILSINGVSTEGLSHTEVDALLERASGNIELQVATRDDFADSLEENIMVGFTDDPRPLECRTITLERKSAGLGFSIVGGFGSPHGDLPIYVKTVFGKGAAFVDGRLKRGDQIIAVNGQSLEGVSQEEAVGILKRARGAVDLTVLS</sequence>
<proteinExistence type="predicted"/>
<organism evidence="2 3">
    <name type="scientific">Scleropages formosus</name>
    <name type="common">Asian bonytongue</name>
    <name type="synonym">Osteoglossum formosum</name>
    <dbReference type="NCBI Taxonomy" id="113540"/>
    <lineage>
        <taxon>Eukaryota</taxon>
        <taxon>Metazoa</taxon>
        <taxon>Chordata</taxon>
        <taxon>Craniata</taxon>
        <taxon>Vertebrata</taxon>
        <taxon>Euteleostomi</taxon>
        <taxon>Actinopterygii</taxon>
        <taxon>Neopterygii</taxon>
        <taxon>Teleostei</taxon>
        <taxon>Osteoglossocephala</taxon>
        <taxon>Osteoglossomorpha</taxon>
        <taxon>Osteoglossiformes</taxon>
        <taxon>Osteoglossidae</taxon>
        <taxon>Scleropages</taxon>
    </lineage>
</organism>
<feature type="domain" description="PDZ" evidence="1">
    <location>
        <begin position="106"/>
        <end position="189"/>
    </location>
</feature>
<dbReference type="STRING" id="113540.ENSSFOP00015048670"/>
<evidence type="ECO:0000313" key="2">
    <source>
        <dbReference type="EMBL" id="KPP65923.1"/>
    </source>
</evidence>
<dbReference type="Pfam" id="PF00595">
    <property type="entry name" value="PDZ"/>
    <property type="match status" value="2"/>
</dbReference>
<dbReference type="PROSITE" id="PS50106">
    <property type="entry name" value="PDZ"/>
    <property type="match status" value="2"/>
</dbReference>
<dbReference type="EMBL" id="JARO02005979">
    <property type="protein sequence ID" value="KPP65923.1"/>
    <property type="molecule type" value="Genomic_DNA"/>
</dbReference>
<reference evidence="2 3" key="1">
    <citation type="submission" date="2015-08" db="EMBL/GenBank/DDBJ databases">
        <title>The genome of the Asian arowana (Scleropages formosus).</title>
        <authorList>
            <person name="Tan M.H."/>
            <person name="Gan H.M."/>
            <person name="Croft L.J."/>
            <person name="Austin C.M."/>
        </authorList>
    </citation>
    <scope>NUCLEOTIDE SEQUENCE [LARGE SCALE GENOMIC DNA]</scope>
    <source>
        <strain evidence="2">Aro1</strain>
    </source>
</reference>
<dbReference type="InterPro" id="IPR036034">
    <property type="entry name" value="PDZ_sf"/>
</dbReference>
<dbReference type="AlphaFoldDB" id="A0A0P7YGD6"/>
<dbReference type="SMART" id="SM00228">
    <property type="entry name" value="PDZ"/>
    <property type="match status" value="2"/>
</dbReference>
<gene>
    <name evidence="2" type="ORF">Z043_115621</name>
</gene>
<dbReference type="PANTHER" id="PTHR11324">
    <property type="entry name" value="IL16-RELATED"/>
    <property type="match status" value="1"/>
</dbReference>
<dbReference type="Gene3D" id="2.30.42.10">
    <property type="match status" value="2"/>
</dbReference>